<evidence type="ECO:0000313" key="1">
    <source>
        <dbReference type="EMBL" id="PPS17628.1"/>
    </source>
</evidence>
<organism evidence="1 2">
    <name type="scientific">Gossypium barbadense</name>
    <name type="common">Sea Island cotton</name>
    <name type="synonym">Hibiscus barbadensis</name>
    <dbReference type="NCBI Taxonomy" id="3634"/>
    <lineage>
        <taxon>Eukaryota</taxon>
        <taxon>Viridiplantae</taxon>
        <taxon>Streptophyta</taxon>
        <taxon>Embryophyta</taxon>
        <taxon>Tracheophyta</taxon>
        <taxon>Spermatophyta</taxon>
        <taxon>Magnoliopsida</taxon>
        <taxon>eudicotyledons</taxon>
        <taxon>Gunneridae</taxon>
        <taxon>Pentapetalae</taxon>
        <taxon>rosids</taxon>
        <taxon>malvids</taxon>
        <taxon>Malvales</taxon>
        <taxon>Malvaceae</taxon>
        <taxon>Malvoideae</taxon>
        <taxon>Gossypium</taxon>
    </lineage>
</organism>
<proteinExistence type="predicted"/>
<dbReference type="EMBL" id="KZ662911">
    <property type="protein sequence ID" value="PPS17628.1"/>
    <property type="molecule type" value="Genomic_DNA"/>
</dbReference>
<dbReference type="AlphaFoldDB" id="A0A2P5YPZ9"/>
<accession>A0A2P5YPZ9</accession>
<dbReference type="Proteomes" id="UP000239757">
    <property type="component" value="Unassembled WGS sequence"/>
</dbReference>
<sequence length="86" mass="9184">MKINKGGAWVFDGGVVSGARACQEGHVKKLQQLRLEILGKGMMNSSTNPSSSWMVIALSCSLGLDSVLLGRLPCGRLEINLASWPI</sequence>
<protein>
    <submittedName>
        <fullName evidence="1">Uncharacterized protein</fullName>
    </submittedName>
</protein>
<name>A0A2P5YPZ9_GOSBA</name>
<gene>
    <name evidence="1" type="ORF">GOBAR_AA02954</name>
</gene>
<evidence type="ECO:0000313" key="2">
    <source>
        <dbReference type="Proteomes" id="UP000239757"/>
    </source>
</evidence>
<reference evidence="1 2" key="1">
    <citation type="submission" date="2015-01" db="EMBL/GenBank/DDBJ databases">
        <title>Genome of allotetraploid Gossypium barbadense reveals genomic plasticity and fiber elongation in cotton evolution.</title>
        <authorList>
            <person name="Chen X."/>
            <person name="Liu X."/>
            <person name="Zhao B."/>
            <person name="Zheng H."/>
            <person name="Hu Y."/>
            <person name="Lu G."/>
            <person name="Yang C."/>
            <person name="Chen J."/>
            <person name="Shan C."/>
            <person name="Zhang L."/>
            <person name="Zhou Y."/>
            <person name="Wang L."/>
            <person name="Guo W."/>
            <person name="Bai Y."/>
            <person name="Ruan J."/>
            <person name="Shangguan X."/>
            <person name="Mao Y."/>
            <person name="Jiang J."/>
            <person name="Zhu Y."/>
            <person name="Lei J."/>
            <person name="Kang H."/>
            <person name="Chen S."/>
            <person name="He X."/>
            <person name="Wang R."/>
            <person name="Wang Y."/>
            <person name="Chen J."/>
            <person name="Wang L."/>
            <person name="Yu S."/>
            <person name="Wang B."/>
            <person name="Wei J."/>
            <person name="Song S."/>
            <person name="Lu X."/>
            <person name="Gao Z."/>
            <person name="Gu W."/>
            <person name="Deng X."/>
            <person name="Ma D."/>
            <person name="Wang S."/>
            <person name="Liang W."/>
            <person name="Fang L."/>
            <person name="Cai C."/>
            <person name="Zhu X."/>
            <person name="Zhou B."/>
            <person name="Zhang Y."/>
            <person name="Chen Z."/>
            <person name="Xu S."/>
            <person name="Zhu R."/>
            <person name="Wang S."/>
            <person name="Zhang T."/>
            <person name="Zhao G."/>
        </authorList>
    </citation>
    <scope>NUCLEOTIDE SEQUENCE [LARGE SCALE GENOMIC DNA]</scope>
    <source>
        <strain evidence="2">cv. Xinhai21</strain>
        <tissue evidence="1">Leaf</tissue>
    </source>
</reference>